<dbReference type="EMBL" id="AEJC01000013">
    <property type="protein sequence ID" value="EKX69303.1"/>
    <property type="molecule type" value="Genomic_DNA"/>
</dbReference>
<evidence type="ECO:0000256" key="6">
    <source>
        <dbReference type="ARBA" id="ARBA00023010"/>
    </source>
</evidence>
<organism evidence="11 12">
    <name type="scientific">Streptomyces ipomoeae 91-03</name>
    <dbReference type="NCBI Taxonomy" id="698759"/>
    <lineage>
        <taxon>Bacteria</taxon>
        <taxon>Bacillati</taxon>
        <taxon>Actinomycetota</taxon>
        <taxon>Actinomycetes</taxon>
        <taxon>Kitasatosporales</taxon>
        <taxon>Streptomycetaceae</taxon>
        <taxon>Streptomyces</taxon>
    </lineage>
</organism>
<feature type="signal peptide" evidence="9">
    <location>
        <begin position="1"/>
        <end position="25"/>
    </location>
</feature>
<dbReference type="InterPro" id="IPR054384">
    <property type="entry name" value="SecDF_P1_head"/>
</dbReference>
<dbReference type="Gene3D" id="3.30.1360.200">
    <property type="match status" value="1"/>
</dbReference>
<evidence type="ECO:0000313" key="11">
    <source>
        <dbReference type="EMBL" id="EKX69303.1"/>
    </source>
</evidence>
<dbReference type="PROSITE" id="PS51257">
    <property type="entry name" value="PROKAR_LIPOPROTEIN"/>
    <property type="match status" value="1"/>
</dbReference>
<proteinExistence type="predicted"/>
<evidence type="ECO:0000256" key="8">
    <source>
        <dbReference type="SAM" id="MobiDB-lite"/>
    </source>
</evidence>
<feature type="region of interest" description="Disordered" evidence="8">
    <location>
        <begin position="29"/>
        <end position="61"/>
    </location>
</feature>
<evidence type="ECO:0000259" key="10">
    <source>
        <dbReference type="Pfam" id="PF22599"/>
    </source>
</evidence>
<feature type="domain" description="SecDF P1 head subdomain" evidence="10">
    <location>
        <begin position="177"/>
        <end position="284"/>
    </location>
</feature>
<feature type="compositionally biased region" description="Gly residues" evidence="8">
    <location>
        <begin position="39"/>
        <end position="60"/>
    </location>
</feature>
<evidence type="ECO:0000256" key="3">
    <source>
        <dbReference type="ARBA" id="ARBA00022692"/>
    </source>
</evidence>
<dbReference type="GO" id="GO:0005886">
    <property type="term" value="C:plasma membrane"/>
    <property type="evidence" value="ECO:0007669"/>
    <property type="project" value="TreeGrafter"/>
</dbReference>
<evidence type="ECO:0000313" key="12">
    <source>
        <dbReference type="Proteomes" id="UP000010411"/>
    </source>
</evidence>
<keyword evidence="6" id="KW-0811">Translocation</keyword>
<name>L1L9K1_9ACTN</name>
<dbReference type="Gene3D" id="3.30.70.3400">
    <property type="match status" value="1"/>
</dbReference>
<evidence type="ECO:0000256" key="4">
    <source>
        <dbReference type="ARBA" id="ARBA00022927"/>
    </source>
</evidence>
<comment type="caution">
    <text evidence="11">The sequence shown here is derived from an EMBL/GenBank/DDBJ whole genome shotgun (WGS) entry which is preliminary data.</text>
</comment>
<dbReference type="PANTHER" id="PTHR30081">
    <property type="entry name" value="PROTEIN-EXPORT MEMBRANE PROTEIN SEC"/>
    <property type="match status" value="1"/>
</dbReference>
<keyword evidence="9" id="KW-0732">Signal</keyword>
<evidence type="ECO:0000256" key="5">
    <source>
        <dbReference type="ARBA" id="ARBA00022989"/>
    </source>
</evidence>
<dbReference type="Proteomes" id="UP000010411">
    <property type="component" value="Unassembled WGS sequence"/>
</dbReference>
<evidence type="ECO:0000256" key="1">
    <source>
        <dbReference type="ARBA" id="ARBA00022448"/>
    </source>
</evidence>
<dbReference type="PANTHER" id="PTHR30081:SF1">
    <property type="entry name" value="PROTEIN TRANSLOCASE SUBUNIT SECD"/>
    <property type="match status" value="1"/>
</dbReference>
<keyword evidence="12" id="KW-1185">Reference proteome</keyword>
<gene>
    <name evidence="11" type="ORF">STRIP9103_04263</name>
</gene>
<protein>
    <recommendedName>
        <fullName evidence="10">SecDF P1 head subdomain domain-containing protein</fullName>
    </recommendedName>
</protein>
<feature type="chain" id="PRO_5038936468" description="SecDF P1 head subdomain domain-containing protein" evidence="9">
    <location>
        <begin position="26"/>
        <end position="297"/>
    </location>
</feature>
<dbReference type="GO" id="GO:0015031">
    <property type="term" value="P:protein transport"/>
    <property type="evidence" value="ECO:0007669"/>
    <property type="project" value="UniProtKB-KW"/>
</dbReference>
<keyword evidence="3" id="KW-0812">Transmembrane</keyword>
<reference evidence="11 12" key="1">
    <citation type="submission" date="2012-11" db="EMBL/GenBank/DDBJ databases">
        <authorList>
            <person name="Huguet-Tapia J.C."/>
            <person name="Durkin A.S."/>
            <person name="Pettis G.S."/>
            <person name="Badger J.H."/>
        </authorList>
    </citation>
    <scope>NUCLEOTIDE SEQUENCE [LARGE SCALE GENOMIC DNA]</scope>
    <source>
        <strain evidence="11 12">91-03</strain>
    </source>
</reference>
<keyword evidence="7" id="KW-0472">Membrane</keyword>
<dbReference type="PATRIC" id="fig|698759.3.peg.184"/>
<sequence length="297" mass="29939">MGKTRGRGAVAVLGMGLGLVLTLGACGGSDDGAPRSQEGAGGTAANGDGNGNGKGAGTGTAGRTVVTFAPEAGQASDSAALERTAELMRDRAAVAGLEDVEVTVEDEGQITVAGPGDRRESLESLGRPAELGFRPVLSQEMVAKGDTAGESACSAAVDAKPSEPTTACGEWQGTLSTYRLEPVALPGTDVADAEAAIDEERGTGWYVKLEFTSTGAKRFADITGRLAQQPSPANQFAIVLDGTVLSAPYVASAITGGEAEISGTFTRREAAELAAQLTTGALPVRLKVSSVTRLPGS</sequence>
<keyword evidence="4" id="KW-0653">Protein transport</keyword>
<keyword evidence="2" id="KW-1003">Cell membrane</keyword>
<keyword evidence="1" id="KW-0813">Transport</keyword>
<keyword evidence="5" id="KW-1133">Transmembrane helix</keyword>
<evidence type="ECO:0000256" key="7">
    <source>
        <dbReference type="ARBA" id="ARBA00023136"/>
    </source>
</evidence>
<evidence type="ECO:0000256" key="2">
    <source>
        <dbReference type="ARBA" id="ARBA00022475"/>
    </source>
</evidence>
<dbReference type="AlphaFoldDB" id="L1L9K1"/>
<dbReference type="Pfam" id="PF22599">
    <property type="entry name" value="SecDF_P1_head"/>
    <property type="match status" value="1"/>
</dbReference>
<evidence type="ECO:0000256" key="9">
    <source>
        <dbReference type="SAM" id="SignalP"/>
    </source>
</evidence>
<dbReference type="InterPro" id="IPR022813">
    <property type="entry name" value="SecD/SecF_arch_bac"/>
</dbReference>
<accession>L1L9K1</accession>